<dbReference type="AlphaFoldDB" id="A0A8K1CNT3"/>
<accession>A0A8K1CNT3</accession>
<sequence length="202" mass="23371">MPASDKRFLDHLYLVLSQRLVSSCLEWHPSDPHKFIWHVGGDEELKTYLSVTRGRFGTNRVEAFQQRLMKLQFVVFEEALTCHPGKRCTVFGSRDGSFYRTQHDVEGRRREQEAFERQLLDELIENNAFDVTDLAIEAFSVMSTHEEMVDEESQLVFDAQQLILNSDEYNQPSDLSNSWYFVADEDVSGAFNDLNPTLPPSQ</sequence>
<keyword evidence="2" id="KW-1185">Reference proteome</keyword>
<reference evidence="1" key="1">
    <citation type="submission" date="2019-03" db="EMBL/GenBank/DDBJ databases">
        <title>Long read genome sequence of the mycoparasitic Pythium oligandrum ATCC 38472 isolated from sugarbeet rhizosphere.</title>
        <authorList>
            <person name="Gaulin E."/>
        </authorList>
    </citation>
    <scope>NUCLEOTIDE SEQUENCE</scope>
    <source>
        <strain evidence="1">ATCC 38472_TT</strain>
    </source>
</reference>
<evidence type="ECO:0000313" key="1">
    <source>
        <dbReference type="EMBL" id="TMW65663.1"/>
    </source>
</evidence>
<evidence type="ECO:0000313" key="2">
    <source>
        <dbReference type="Proteomes" id="UP000794436"/>
    </source>
</evidence>
<proteinExistence type="predicted"/>
<protein>
    <recommendedName>
        <fullName evidence="3">HSF-type DNA-binding domain-containing protein</fullName>
    </recommendedName>
</protein>
<name>A0A8K1CNT3_PYTOL</name>
<evidence type="ECO:0008006" key="3">
    <source>
        <dbReference type="Google" id="ProtNLM"/>
    </source>
</evidence>
<comment type="caution">
    <text evidence="1">The sequence shown here is derived from an EMBL/GenBank/DDBJ whole genome shotgun (WGS) entry which is preliminary data.</text>
</comment>
<dbReference type="EMBL" id="SPLM01000037">
    <property type="protein sequence ID" value="TMW65663.1"/>
    <property type="molecule type" value="Genomic_DNA"/>
</dbReference>
<gene>
    <name evidence="1" type="ORF">Poli38472_008305</name>
</gene>
<organism evidence="1 2">
    <name type="scientific">Pythium oligandrum</name>
    <name type="common">Mycoparasitic fungus</name>
    <dbReference type="NCBI Taxonomy" id="41045"/>
    <lineage>
        <taxon>Eukaryota</taxon>
        <taxon>Sar</taxon>
        <taxon>Stramenopiles</taxon>
        <taxon>Oomycota</taxon>
        <taxon>Peronosporomycetes</taxon>
        <taxon>Pythiales</taxon>
        <taxon>Pythiaceae</taxon>
        <taxon>Pythium</taxon>
    </lineage>
</organism>
<dbReference type="Proteomes" id="UP000794436">
    <property type="component" value="Unassembled WGS sequence"/>
</dbReference>